<gene>
    <name evidence="2" type="ORF">CERSUDRAFT_87575</name>
</gene>
<dbReference type="OrthoDB" id="5297217at2759"/>
<reference evidence="2 3" key="1">
    <citation type="journal article" date="2012" name="Proc. Natl. Acad. Sci. U.S.A.">
        <title>Comparative genomics of Ceriporiopsis subvermispora and Phanerochaete chrysosporium provide insight into selective ligninolysis.</title>
        <authorList>
            <person name="Fernandez-Fueyo E."/>
            <person name="Ruiz-Duenas F.J."/>
            <person name="Ferreira P."/>
            <person name="Floudas D."/>
            <person name="Hibbett D.S."/>
            <person name="Canessa P."/>
            <person name="Larrondo L.F."/>
            <person name="James T.Y."/>
            <person name="Seelenfreund D."/>
            <person name="Lobos S."/>
            <person name="Polanco R."/>
            <person name="Tello M."/>
            <person name="Honda Y."/>
            <person name="Watanabe T."/>
            <person name="Watanabe T."/>
            <person name="Ryu J.S."/>
            <person name="Kubicek C.P."/>
            <person name="Schmoll M."/>
            <person name="Gaskell J."/>
            <person name="Hammel K.E."/>
            <person name="St John F.J."/>
            <person name="Vanden Wymelenberg A."/>
            <person name="Sabat G."/>
            <person name="Splinter BonDurant S."/>
            <person name="Syed K."/>
            <person name="Yadav J.S."/>
            <person name="Doddapaneni H."/>
            <person name="Subramanian V."/>
            <person name="Lavin J.L."/>
            <person name="Oguiza J.A."/>
            <person name="Perez G."/>
            <person name="Pisabarro A.G."/>
            <person name="Ramirez L."/>
            <person name="Santoyo F."/>
            <person name="Master E."/>
            <person name="Coutinho P.M."/>
            <person name="Henrissat B."/>
            <person name="Lombard V."/>
            <person name="Magnuson J.K."/>
            <person name="Kuees U."/>
            <person name="Hori C."/>
            <person name="Igarashi K."/>
            <person name="Samejima M."/>
            <person name="Held B.W."/>
            <person name="Barry K.W."/>
            <person name="LaButti K.M."/>
            <person name="Lapidus A."/>
            <person name="Lindquist E.A."/>
            <person name="Lucas S.M."/>
            <person name="Riley R."/>
            <person name="Salamov A.A."/>
            <person name="Hoffmeister D."/>
            <person name="Schwenk D."/>
            <person name="Hadar Y."/>
            <person name="Yarden O."/>
            <person name="de Vries R.P."/>
            <person name="Wiebenga A."/>
            <person name="Stenlid J."/>
            <person name="Eastwood D."/>
            <person name="Grigoriev I.V."/>
            <person name="Berka R.M."/>
            <person name="Blanchette R.A."/>
            <person name="Kersten P."/>
            <person name="Martinez A.T."/>
            <person name="Vicuna R."/>
            <person name="Cullen D."/>
        </authorList>
    </citation>
    <scope>NUCLEOTIDE SEQUENCE [LARGE SCALE GENOMIC DNA]</scope>
    <source>
        <strain evidence="2 3">B</strain>
    </source>
</reference>
<dbReference type="Proteomes" id="UP000016930">
    <property type="component" value="Unassembled WGS sequence"/>
</dbReference>
<evidence type="ECO:0000259" key="1">
    <source>
        <dbReference type="Pfam" id="PF12937"/>
    </source>
</evidence>
<keyword evidence="3" id="KW-1185">Reference proteome</keyword>
<dbReference type="Pfam" id="PF12937">
    <property type="entry name" value="F-box-like"/>
    <property type="match status" value="1"/>
</dbReference>
<dbReference type="InterPro" id="IPR032675">
    <property type="entry name" value="LRR_dom_sf"/>
</dbReference>
<accession>M2PC62</accession>
<proteinExistence type="predicted"/>
<evidence type="ECO:0000313" key="2">
    <source>
        <dbReference type="EMBL" id="EMD33264.1"/>
    </source>
</evidence>
<evidence type="ECO:0000313" key="3">
    <source>
        <dbReference type="Proteomes" id="UP000016930"/>
    </source>
</evidence>
<dbReference type="InterPro" id="IPR036047">
    <property type="entry name" value="F-box-like_dom_sf"/>
</dbReference>
<name>M2PC62_CERS8</name>
<protein>
    <recommendedName>
        <fullName evidence="1">F-box domain-containing protein</fullName>
    </recommendedName>
</protein>
<organism evidence="2 3">
    <name type="scientific">Ceriporiopsis subvermispora (strain B)</name>
    <name type="common">White-rot fungus</name>
    <name type="synonym">Gelatoporia subvermispora</name>
    <dbReference type="NCBI Taxonomy" id="914234"/>
    <lineage>
        <taxon>Eukaryota</taxon>
        <taxon>Fungi</taxon>
        <taxon>Dikarya</taxon>
        <taxon>Basidiomycota</taxon>
        <taxon>Agaricomycotina</taxon>
        <taxon>Agaricomycetes</taxon>
        <taxon>Polyporales</taxon>
        <taxon>Gelatoporiaceae</taxon>
        <taxon>Gelatoporia</taxon>
    </lineage>
</organism>
<feature type="domain" description="F-box" evidence="1">
    <location>
        <begin position="12"/>
        <end position="54"/>
    </location>
</feature>
<dbReference type="STRING" id="914234.M2PC62"/>
<dbReference type="SUPFAM" id="SSF52047">
    <property type="entry name" value="RNI-like"/>
    <property type="match status" value="1"/>
</dbReference>
<dbReference type="Gene3D" id="3.80.10.10">
    <property type="entry name" value="Ribonuclease Inhibitor"/>
    <property type="match status" value="1"/>
</dbReference>
<dbReference type="AlphaFoldDB" id="M2PC62"/>
<dbReference type="EMBL" id="KB445807">
    <property type="protein sequence ID" value="EMD33264.1"/>
    <property type="molecule type" value="Genomic_DNA"/>
</dbReference>
<dbReference type="HOGENOM" id="CLU_028275_0_0_1"/>
<dbReference type="InterPro" id="IPR001810">
    <property type="entry name" value="F-box_dom"/>
</dbReference>
<dbReference type="SUPFAM" id="SSF81383">
    <property type="entry name" value="F-box domain"/>
    <property type="match status" value="1"/>
</dbReference>
<sequence length="459" mass="52196">MRMARKVMRPENIPADILPLILEHLSDRRDLHNCAQLCKSFNRAATPILYRNLDSRIVWTRKYTPASIHHPARTLLQKPHYGKYVRTLTATGAFGLIEPDAMLECQKAMRLCTNLEGFTWSDDSPQGSCHDEILLGFLPVLRALHIKQLTIRTFGGVSDEVWAKLTEFTGLCAVSLWCMEGQPRIMQGWSEKLGDTLTHLELGRCAGVPASIIVSVLSYLPRLESLRLKGVQSNAILEILTFLPNLVTLDTEYLASGVMRYTGEPVASVRELTVRTSSVDVQGPVQLWSWILLLLPRPSLESFTLNTFSTQGDASFPRRFLLELGKTHGTTLRHLNVDSVQLTVEDVQCMLTLHPELETLSCLIALCQNPEDIEEATANARYLRELRMQTSWVPSRHGLHQPVIKFNAEHARKMMLRENSRLRIIGIEKDLYTGMWVRRELKDGTERLEFEVMEEVVRD</sequence>